<dbReference type="InterPro" id="IPR019614">
    <property type="entry name" value="SAM-dep_methyl-trfase"/>
</dbReference>
<dbReference type="EMBL" id="MEWU01000022">
    <property type="protein sequence ID" value="OGC83361.1"/>
    <property type="molecule type" value="Genomic_DNA"/>
</dbReference>
<dbReference type="PANTHER" id="PTHR43042:SF2">
    <property type="entry name" value="SAM-DEPENDENT METHYLTRANSFERASE"/>
    <property type="match status" value="1"/>
</dbReference>
<evidence type="ECO:0000256" key="3">
    <source>
        <dbReference type="ARBA" id="ARBA00022691"/>
    </source>
</evidence>
<dbReference type="CDD" id="cd02440">
    <property type="entry name" value="AdoMet_MTases"/>
    <property type="match status" value="1"/>
</dbReference>
<dbReference type="Gene3D" id="3.40.50.150">
    <property type="entry name" value="Vaccinia Virus protein VP39"/>
    <property type="match status" value="1"/>
</dbReference>
<dbReference type="GO" id="GO:0008168">
    <property type="term" value="F:methyltransferase activity"/>
    <property type="evidence" value="ECO:0007669"/>
    <property type="project" value="UniProtKB-KW"/>
</dbReference>
<dbReference type="InterPro" id="IPR029063">
    <property type="entry name" value="SAM-dependent_MTases_sf"/>
</dbReference>
<dbReference type="InterPro" id="IPR013780">
    <property type="entry name" value="Glyco_hydro_b"/>
</dbReference>
<dbReference type="Pfam" id="PF10672">
    <property type="entry name" value="Methyltrans_SAM"/>
    <property type="match status" value="1"/>
</dbReference>
<keyword evidence="1" id="KW-0489">Methyltransferase</keyword>
<evidence type="ECO:0000313" key="5">
    <source>
        <dbReference type="EMBL" id="OGC83361.1"/>
    </source>
</evidence>
<dbReference type="SUPFAM" id="SSF53335">
    <property type="entry name" value="S-adenosyl-L-methionine-dependent methyltransferases"/>
    <property type="match status" value="1"/>
</dbReference>
<dbReference type="PANTHER" id="PTHR43042">
    <property type="entry name" value="SAM-DEPENDENT METHYLTRANSFERASE"/>
    <property type="match status" value="1"/>
</dbReference>
<proteinExistence type="predicted"/>
<organism evidence="5 6">
    <name type="scientific">Candidatus Adlerbacteria bacterium RIFCSPHIGHO2_02_FULL_52_17</name>
    <dbReference type="NCBI Taxonomy" id="1797240"/>
    <lineage>
        <taxon>Bacteria</taxon>
        <taxon>Candidatus Adleribacteriota</taxon>
    </lineage>
</organism>
<feature type="domain" description="S-adenosylmethionine-dependent methyltransferase" evidence="4">
    <location>
        <begin position="138"/>
        <end position="221"/>
    </location>
</feature>
<dbReference type="Proteomes" id="UP000177564">
    <property type="component" value="Unassembled WGS sequence"/>
</dbReference>
<dbReference type="GO" id="GO:0032259">
    <property type="term" value="P:methylation"/>
    <property type="evidence" value="ECO:0007669"/>
    <property type="project" value="UniProtKB-KW"/>
</dbReference>
<keyword evidence="3" id="KW-0949">S-adenosyl-L-methionine</keyword>
<dbReference type="Gene3D" id="2.60.40.1180">
    <property type="entry name" value="Golgi alpha-mannosidase II"/>
    <property type="match status" value="1"/>
</dbReference>
<protein>
    <recommendedName>
        <fullName evidence="4">S-adenosylmethionine-dependent methyltransferase domain-containing protein</fullName>
    </recommendedName>
</protein>
<dbReference type="AlphaFoldDB" id="A0A1F4XNS0"/>
<evidence type="ECO:0000313" key="6">
    <source>
        <dbReference type="Proteomes" id="UP000177564"/>
    </source>
</evidence>
<accession>A0A1F4XNS0</accession>
<dbReference type="STRING" id="1797240.A3D68_00730"/>
<evidence type="ECO:0000256" key="1">
    <source>
        <dbReference type="ARBA" id="ARBA00022603"/>
    </source>
</evidence>
<name>A0A1F4XNS0_9BACT</name>
<evidence type="ECO:0000256" key="2">
    <source>
        <dbReference type="ARBA" id="ARBA00022679"/>
    </source>
</evidence>
<reference evidence="5 6" key="1">
    <citation type="journal article" date="2016" name="Nat. Commun.">
        <title>Thousands of microbial genomes shed light on interconnected biogeochemical processes in an aquifer system.</title>
        <authorList>
            <person name="Anantharaman K."/>
            <person name="Brown C.T."/>
            <person name="Hug L.A."/>
            <person name="Sharon I."/>
            <person name="Castelle C.J."/>
            <person name="Probst A.J."/>
            <person name="Thomas B.C."/>
            <person name="Singh A."/>
            <person name="Wilkins M.J."/>
            <person name="Karaoz U."/>
            <person name="Brodie E.L."/>
            <person name="Williams K.H."/>
            <person name="Hubbard S.S."/>
            <person name="Banfield J.F."/>
        </authorList>
    </citation>
    <scope>NUCLEOTIDE SEQUENCE [LARGE SCALE GENOMIC DNA]</scope>
</reference>
<evidence type="ECO:0000259" key="4">
    <source>
        <dbReference type="Pfam" id="PF10672"/>
    </source>
</evidence>
<gene>
    <name evidence="5" type="ORF">A3D68_00730</name>
</gene>
<comment type="caution">
    <text evidence="5">The sequence shown here is derived from an EMBL/GenBank/DDBJ whole genome shotgun (WGS) entry which is preliminary data.</text>
</comment>
<sequence>MERITLTTNTSESYALIDSGVGEKLERYGNVVLARPDPQALWPKNLPEWEWAKAQARFERKKGEVEWITKESLPKEWPIEFGGLHFLIRPTSFKHTGLFPEQLSNWEWLSKISIGPAPAPGVKTSATPKALLSYEPIRALNLFAYTGGATLVAAKAGASVVHVDASKTAVAWARENAAASGLASKPIRWIVEDVLVFVKREIKRGNRYDIIVMDPPSFGHGPKDELWKIEEHLMPLVKECLTLLSEKPIGFLINGYAAGYSPQAFAYNLEPLLKKYGGTIQYGDLTIEEQDHSMHSGQGSGRLLPCGIFARWHA</sequence>
<keyword evidence="2" id="KW-0808">Transferase</keyword>